<dbReference type="InterPro" id="IPR036291">
    <property type="entry name" value="NAD(P)-bd_dom_sf"/>
</dbReference>
<reference evidence="2 3" key="1">
    <citation type="submission" date="2016-12" db="EMBL/GenBank/DDBJ databases">
        <authorList>
            <person name="Song W.-J."/>
            <person name="Kurnit D.M."/>
        </authorList>
    </citation>
    <scope>NUCLEOTIDE SEQUENCE [LARGE SCALE GENOMIC DNA]</scope>
    <source>
        <strain evidence="2 3">DSM 19599</strain>
    </source>
</reference>
<dbReference type="AlphaFoldDB" id="A0A1M7Z902"/>
<dbReference type="SMART" id="SM00881">
    <property type="entry name" value="CoA_binding"/>
    <property type="match status" value="1"/>
</dbReference>
<accession>A0A1M7Z902</accession>
<sequence>MSHDPNAADFIATVLAEGRVVAVVGASPNPERPSYNVMATLMAHGHRVIPINPGQAGKTIHGQTVYARLADIPEPVDMIDIFRASDAVAGIVEEALALDPKPKSIWMQLGVIDEAAAERARAAGLDVVVDRCPAIEYARLGRSRH</sequence>
<name>A0A1M7Z902_9HYPH</name>
<evidence type="ECO:0000313" key="2">
    <source>
        <dbReference type="EMBL" id="SHO61355.1"/>
    </source>
</evidence>
<dbReference type="Pfam" id="PF13380">
    <property type="entry name" value="CoA_binding_2"/>
    <property type="match status" value="1"/>
</dbReference>
<dbReference type="STRING" id="1123029.SAMN02745172_00738"/>
<dbReference type="RefSeq" id="WP_073626044.1">
    <property type="nucleotide sequence ID" value="NZ_FRXO01000001.1"/>
</dbReference>
<organism evidence="2 3">
    <name type="scientific">Pseudoxanthobacter soli DSM 19599</name>
    <dbReference type="NCBI Taxonomy" id="1123029"/>
    <lineage>
        <taxon>Bacteria</taxon>
        <taxon>Pseudomonadati</taxon>
        <taxon>Pseudomonadota</taxon>
        <taxon>Alphaproteobacteria</taxon>
        <taxon>Hyphomicrobiales</taxon>
        <taxon>Segnochrobactraceae</taxon>
        <taxon>Pseudoxanthobacter</taxon>
    </lineage>
</organism>
<dbReference type="SUPFAM" id="SSF51735">
    <property type="entry name" value="NAD(P)-binding Rossmann-fold domains"/>
    <property type="match status" value="1"/>
</dbReference>
<dbReference type="EMBL" id="FRXO01000001">
    <property type="protein sequence ID" value="SHO61355.1"/>
    <property type="molecule type" value="Genomic_DNA"/>
</dbReference>
<dbReference type="InterPro" id="IPR003781">
    <property type="entry name" value="CoA-bd"/>
</dbReference>
<dbReference type="Proteomes" id="UP000186406">
    <property type="component" value="Unassembled WGS sequence"/>
</dbReference>
<dbReference type="PANTHER" id="PTHR33303:SF2">
    <property type="entry name" value="COA-BINDING DOMAIN-CONTAINING PROTEIN"/>
    <property type="match status" value="1"/>
</dbReference>
<protein>
    <recommendedName>
        <fullName evidence="1">CoA-binding domain-containing protein</fullName>
    </recommendedName>
</protein>
<evidence type="ECO:0000313" key="3">
    <source>
        <dbReference type="Proteomes" id="UP000186406"/>
    </source>
</evidence>
<dbReference type="OrthoDB" id="9804695at2"/>
<gene>
    <name evidence="2" type="ORF">SAMN02745172_00738</name>
</gene>
<dbReference type="PANTHER" id="PTHR33303">
    <property type="entry name" value="CYTOPLASMIC PROTEIN-RELATED"/>
    <property type="match status" value="1"/>
</dbReference>
<feature type="domain" description="CoA-binding" evidence="1">
    <location>
        <begin position="14"/>
        <end position="111"/>
    </location>
</feature>
<evidence type="ECO:0000259" key="1">
    <source>
        <dbReference type="SMART" id="SM00881"/>
    </source>
</evidence>
<dbReference type="Gene3D" id="3.40.50.720">
    <property type="entry name" value="NAD(P)-binding Rossmann-like Domain"/>
    <property type="match status" value="1"/>
</dbReference>
<proteinExistence type="predicted"/>
<keyword evidence="3" id="KW-1185">Reference proteome</keyword>